<dbReference type="InterPro" id="IPR038185">
    <property type="entry name" value="MyTH4_dom_sf"/>
</dbReference>
<reference evidence="4" key="1">
    <citation type="submission" date="2022-08" db="EMBL/GenBank/DDBJ databases">
        <title>Novel sulfate-reducing endosymbionts in the free-living metamonad Anaeramoeba.</title>
        <authorList>
            <person name="Jerlstrom-Hultqvist J."/>
            <person name="Cepicka I."/>
            <person name="Gallot-Lavallee L."/>
            <person name="Salas-Leiva D."/>
            <person name="Curtis B.A."/>
            <person name="Zahonova K."/>
            <person name="Pipaliya S."/>
            <person name="Dacks J."/>
            <person name="Roger A.J."/>
        </authorList>
    </citation>
    <scope>NUCLEOTIDE SEQUENCE</scope>
    <source>
        <strain evidence="4">Schooner1</strain>
    </source>
</reference>
<dbReference type="Pfam" id="PF00620">
    <property type="entry name" value="RhoGAP"/>
    <property type="match status" value="1"/>
</dbReference>
<feature type="domain" description="Rho-GAP" evidence="2">
    <location>
        <begin position="626"/>
        <end position="822"/>
    </location>
</feature>
<feature type="compositionally biased region" description="Acidic residues" evidence="1">
    <location>
        <begin position="835"/>
        <end position="855"/>
    </location>
</feature>
<feature type="region of interest" description="Disordered" evidence="1">
    <location>
        <begin position="118"/>
        <end position="188"/>
    </location>
</feature>
<comment type="caution">
    <text evidence="4">The sequence shown here is derived from an EMBL/GenBank/DDBJ whole genome shotgun (WGS) entry which is preliminary data.</text>
</comment>
<feature type="region of interest" description="Disordered" evidence="1">
    <location>
        <begin position="1"/>
        <end position="46"/>
    </location>
</feature>
<feature type="region of interest" description="Disordered" evidence="1">
    <location>
        <begin position="381"/>
        <end position="408"/>
    </location>
</feature>
<organism evidence="4 5">
    <name type="scientific">Anaeramoeba flamelloides</name>
    <dbReference type="NCBI Taxonomy" id="1746091"/>
    <lineage>
        <taxon>Eukaryota</taxon>
        <taxon>Metamonada</taxon>
        <taxon>Anaeramoebidae</taxon>
        <taxon>Anaeramoeba</taxon>
    </lineage>
</organism>
<dbReference type="PROSITE" id="PS51016">
    <property type="entry name" value="MYTH4"/>
    <property type="match status" value="1"/>
</dbReference>
<dbReference type="PROSITE" id="PS50238">
    <property type="entry name" value="RHOGAP"/>
    <property type="match status" value="1"/>
</dbReference>
<dbReference type="SMART" id="SM00139">
    <property type="entry name" value="MyTH4"/>
    <property type="match status" value="1"/>
</dbReference>
<feature type="compositionally biased region" description="Polar residues" evidence="1">
    <location>
        <begin position="1"/>
        <end position="12"/>
    </location>
</feature>
<keyword evidence="5" id="KW-1185">Reference proteome</keyword>
<evidence type="ECO:0000313" key="5">
    <source>
        <dbReference type="Proteomes" id="UP001150062"/>
    </source>
</evidence>
<evidence type="ECO:0000313" key="4">
    <source>
        <dbReference type="EMBL" id="KAJ6255161.1"/>
    </source>
</evidence>
<dbReference type="Gene3D" id="1.10.555.10">
    <property type="entry name" value="Rho GTPase activation protein"/>
    <property type="match status" value="1"/>
</dbReference>
<feature type="compositionally biased region" description="Polar residues" evidence="1">
    <location>
        <begin position="119"/>
        <end position="128"/>
    </location>
</feature>
<feature type="compositionally biased region" description="Low complexity" evidence="1">
    <location>
        <begin position="383"/>
        <end position="396"/>
    </location>
</feature>
<dbReference type="Pfam" id="PF00784">
    <property type="entry name" value="MyTH4"/>
    <property type="match status" value="1"/>
</dbReference>
<evidence type="ECO:0000259" key="3">
    <source>
        <dbReference type="PROSITE" id="PS51016"/>
    </source>
</evidence>
<name>A0ABQ8ZEG5_9EUKA</name>
<accession>A0ABQ8ZEG5</accession>
<feature type="compositionally biased region" description="Basic and acidic residues" evidence="1">
    <location>
        <begin position="161"/>
        <end position="186"/>
    </location>
</feature>
<dbReference type="InterPro" id="IPR000198">
    <property type="entry name" value="RhoGAP_dom"/>
</dbReference>
<feature type="domain" description="MyTH4" evidence="3">
    <location>
        <begin position="446"/>
        <end position="615"/>
    </location>
</feature>
<protein>
    <submittedName>
        <fullName evidence="4">Rho gtpase activation protein</fullName>
    </submittedName>
</protein>
<dbReference type="PANTHER" id="PTHR45876:SF8">
    <property type="entry name" value="FI04035P"/>
    <property type="match status" value="1"/>
</dbReference>
<dbReference type="Gene3D" id="1.25.40.530">
    <property type="entry name" value="MyTH4 domain"/>
    <property type="match status" value="1"/>
</dbReference>
<gene>
    <name evidence="4" type="ORF">M0813_11701</name>
</gene>
<feature type="region of interest" description="Disordered" evidence="1">
    <location>
        <begin position="832"/>
        <end position="885"/>
    </location>
</feature>
<dbReference type="EMBL" id="JAOAOG010000012">
    <property type="protein sequence ID" value="KAJ6255161.1"/>
    <property type="molecule type" value="Genomic_DNA"/>
</dbReference>
<dbReference type="InterPro" id="IPR000857">
    <property type="entry name" value="MyTH4_dom"/>
</dbReference>
<dbReference type="Proteomes" id="UP001150062">
    <property type="component" value="Unassembled WGS sequence"/>
</dbReference>
<dbReference type="PANTHER" id="PTHR45876">
    <property type="entry name" value="FI04035P"/>
    <property type="match status" value="1"/>
</dbReference>
<sequence>MSLEGSQPSNTNNERKVQMLNPNVPPQETVNEQKKNETTESTNNEIRTIFPSQLPKRTSVKRSTSYESVINERTRNRIFPKKNLPLLLRKKNKFTNKTLITKTQKQRTRRNSGIIYLKPQNQKEVNSLQNQEEKQEQTKENLVNEQKENLAQDEENDNQEEIYHSKNETHEIGETNKPNERNETNKTDTISQTIELNELSITNEINETNGRYETGELNETSELNEVNEIDEINETNKTDQISQTIELNEINITNEINETNGRYETGELNETIELNEPNEIDEPNETDELQYLNPMNEKRNRRDYDRRYRRARRFTQGVSQQIQKVLIDGKEIDNNTLDQSENQILNYNKWQQVSRTNVSLLKKEARGYNLNDYEIIYSQDFGNNNPNNTSDNNDNVNQEEKEEEETNTNPVFESNEFHEYSERHFANSKSGLRRRKAKSVSIILNYSPNKLQSPITQLETSEENKIAIKTFKYLLYFIGEMKWTKKYKKRKIQGKEGMKVHFEQNEAIKKIIEFGFTMKNLRDEIYLQILKQITNNPDIHSTLRGWGALCLVIQTFPPTTQELSNLLNALFEYYCESTDKYLRRYSKYAQIKLQSIVTKKSGFLMPTDEMIRRIFAVPYDPIVFNVTLEDCMQTQKKKFPNEIIPHILSFLVNKIKQTGGFEKEGIFRIPGNAQKISELKDMLDRGVYHDEDLVKDKEMNNPFVYGSLLKMWFRELFEPIIPYKFHQQIIDSRKTDEIIQIAESLPKVNKYTLAFSISLFKEMQEESILKVTKMNIDNLVLMFAPNIVNMKYDSENILLFTKFAQKQNNFINQLIENWDISDYLIEIQNSANSIDNEDDDDDDDDDSGGDGDGDGENDHIKVDIISENNENDVENENGSVIENLD</sequence>
<evidence type="ECO:0000259" key="2">
    <source>
        <dbReference type="PROSITE" id="PS50238"/>
    </source>
</evidence>
<evidence type="ECO:0000256" key="1">
    <source>
        <dbReference type="SAM" id="MobiDB-lite"/>
    </source>
</evidence>
<feature type="compositionally biased region" description="Acidic residues" evidence="1">
    <location>
        <begin position="151"/>
        <end position="160"/>
    </location>
</feature>
<dbReference type="SUPFAM" id="SSF48350">
    <property type="entry name" value="GTPase activation domain, GAP"/>
    <property type="match status" value="1"/>
</dbReference>
<proteinExistence type="predicted"/>
<dbReference type="InterPro" id="IPR008936">
    <property type="entry name" value="Rho_GTPase_activation_prot"/>
</dbReference>
<dbReference type="SMART" id="SM00324">
    <property type="entry name" value="RhoGAP"/>
    <property type="match status" value="1"/>
</dbReference>